<proteinExistence type="predicted"/>
<dbReference type="STRING" id="1212545.SARL_01105"/>
<dbReference type="GeneID" id="97287185"/>
<evidence type="ECO:0000313" key="2">
    <source>
        <dbReference type="EMBL" id="GEQ01290.1"/>
    </source>
</evidence>
<dbReference type="SUPFAM" id="SSF55008">
    <property type="entry name" value="HMA, heavy metal-associated domain"/>
    <property type="match status" value="1"/>
</dbReference>
<dbReference type="Proteomes" id="UP000321598">
    <property type="component" value="Unassembled WGS sequence"/>
</dbReference>
<dbReference type="Pfam" id="PF00403">
    <property type="entry name" value="HMA"/>
    <property type="match status" value="1"/>
</dbReference>
<dbReference type="GO" id="GO:0046872">
    <property type="term" value="F:metal ion binding"/>
    <property type="evidence" value="ECO:0007669"/>
    <property type="project" value="InterPro"/>
</dbReference>
<evidence type="ECO:0000313" key="5">
    <source>
        <dbReference type="Proteomes" id="UP000321598"/>
    </source>
</evidence>
<dbReference type="NCBIfam" id="NF047536">
    <property type="entry name" value="Cu_chaper_CsoZ"/>
    <property type="match status" value="1"/>
</dbReference>
<dbReference type="EMBL" id="UGZE01000001">
    <property type="protein sequence ID" value="SUJ14477.1"/>
    <property type="molecule type" value="Genomic_DNA"/>
</dbReference>
<dbReference type="InterPro" id="IPR006121">
    <property type="entry name" value="HMA_dom"/>
</dbReference>
<evidence type="ECO:0000313" key="4">
    <source>
        <dbReference type="Proteomes" id="UP000254956"/>
    </source>
</evidence>
<dbReference type="Proteomes" id="UP000254956">
    <property type="component" value="Unassembled WGS sequence"/>
</dbReference>
<evidence type="ECO:0000259" key="1">
    <source>
        <dbReference type="Pfam" id="PF00403"/>
    </source>
</evidence>
<dbReference type="EMBL" id="BKAV01000032">
    <property type="protein sequence ID" value="GEQ01290.1"/>
    <property type="molecule type" value="Genomic_DNA"/>
</dbReference>
<dbReference type="OrthoDB" id="2410348at2"/>
<reference evidence="2 5" key="2">
    <citation type="submission" date="2019-07" db="EMBL/GenBank/DDBJ databases">
        <title>Whole genome shotgun sequence of Staphylococcus arlettae NBRC 109765.</title>
        <authorList>
            <person name="Hosoyama A."/>
            <person name="Uohara A."/>
            <person name="Ohji S."/>
            <person name="Ichikawa N."/>
        </authorList>
    </citation>
    <scope>NUCLEOTIDE SEQUENCE [LARGE SCALE GENOMIC DNA]</scope>
    <source>
        <strain evidence="2 5">NBRC 109765</strain>
    </source>
</reference>
<keyword evidence="5" id="KW-1185">Reference proteome</keyword>
<dbReference type="AlphaFoldDB" id="A0A380C7K3"/>
<dbReference type="InterPro" id="IPR036163">
    <property type="entry name" value="HMA_dom_sf"/>
</dbReference>
<evidence type="ECO:0000313" key="3">
    <source>
        <dbReference type="EMBL" id="SUJ14477.1"/>
    </source>
</evidence>
<accession>A0A380C7K3</accession>
<feature type="domain" description="HMA" evidence="1">
    <location>
        <begin position="18"/>
        <end position="64"/>
    </location>
</feature>
<organism evidence="3 4">
    <name type="scientific">Staphylococcus arlettae</name>
    <dbReference type="NCBI Taxonomy" id="29378"/>
    <lineage>
        <taxon>Bacteria</taxon>
        <taxon>Bacillati</taxon>
        <taxon>Bacillota</taxon>
        <taxon>Bacilli</taxon>
        <taxon>Bacillales</taxon>
        <taxon>Staphylococcaceae</taxon>
        <taxon>Staphylococcus</taxon>
    </lineage>
</organism>
<dbReference type="Gene3D" id="3.30.70.100">
    <property type="match status" value="1"/>
</dbReference>
<sequence length="68" mass="7724">MESKVIFLAGLTSYKQQAQLTQKLLNIIGVHQVHVSLEKSIVQITFDTPANLNNIEKEIYDDGYTILF</sequence>
<name>A0A380C7K3_9STAP</name>
<gene>
    <name evidence="3" type="ORF">NCTC12413_00839</name>
    <name evidence="2" type="ORF">SAR03_23270</name>
</gene>
<dbReference type="CDD" id="cd00371">
    <property type="entry name" value="HMA"/>
    <property type="match status" value="1"/>
</dbReference>
<protein>
    <submittedName>
        <fullName evidence="3">Copper ion binding protein</fullName>
    </submittedName>
</protein>
<dbReference type="RefSeq" id="WP_002509005.1">
    <property type="nucleotide sequence ID" value="NZ_AP019698.1"/>
</dbReference>
<reference evidence="3 4" key="1">
    <citation type="submission" date="2018-06" db="EMBL/GenBank/DDBJ databases">
        <authorList>
            <consortium name="Pathogen Informatics"/>
            <person name="Doyle S."/>
        </authorList>
    </citation>
    <scope>NUCLEOTIDE SEQUENCE [LARGE SCALE GENOMIC DNA]</scope>
    <source>
        <strain evidence="3 4">NCTC12413</strain>
    </source>
</reference>